<sequence>MAKHRKQTRTQRLAVRAAIGVLPMTAIVTGGTIAQAAPTPQFIAPQPGVTTPPNPGATVPAPDAPTRQPGVTTEPPPMTYVAPEDDARGVAPETDYLPTRQVPQRDYVAPLRPETLHAPEPTPPVAEIVPPDRTLRAGDLTMDAPEFLTLDQINQANAATAGPEADISQFARSVGVAPSRADMVAASAVAGAVQGAVIGCAIGSTLQIVTVIAFPLTPLTCLTWGATGLVAGTLIGAGMGGLK</sequence>
<evidence type="ECO:0000256" key="1">
    <source>
        <dbReference type="SAM" id="MobiDB-lite"/>
    </source>
</evidence>
<evidence type="ECO:0008006" key="5">
    <source>
        <dbReference type="Google" id="ProtNLM"/>
    </source>
</evidence>
<organism evidence="3 4">
    <name type="scientific">Nocardia uniformis</name>
    <dbReference type="NCBI Taxonomy" id="53432"/>
    <lineage>
        <taxon>Bacteria</taxon>
        <taxon>Bacillati</taxon>
        <taxon>Actinomycetota</taxon>
        <taxon>Actinomycetes</taxon>
        <taxon>Mycobacteriales</taxon>
        <taxon>Nocardiaceae</taxon>
        <taxon>Nocardia</taxon>
    </lineage>
</organism>
<feature type="region of interest" description="Disordered" evidence="1">
    <location>
        <begin position="43"/>
        <end position="85"/>
    </location>
</feature>
<dbReference type="RefSeq" id="WP_067527053.1">
    <property type="nucleotide sequence ID" value="NZ_JABELX010000018.1"/>
</dbReference>
<protein>
    <recommendedName>
        <fullName evidence="5">Secreted protein</fullName>
    </recommendedName>
</protein>
<evidence type="ECO:0000313" key="4">
    <source>
        <dbReference type="Proteomes" id="UP000586827"/>
    </source>
</evidence>
<feature type="chain" id="PRO_5032696445" description="Secreted protein" evidence="2">
    <location>
        <begin position="37"/>
        <end position="243"/>
    </location>
</feature>
<gene>
    <name evidence="3" type="ORF">HLB23_35455</name>
</gene>
<dbReference type="Proteomes" id="UP000586827">
    <property type="component" value="Unassembled WGS sequence"/>
</dbReference>
<dbReference type="EMBL" id="JABELX010000018">
    <property type="protein sequence ID" value="NNH75089.1"/>
    <property type="molecule type" value="Genomic_DNA"/>
</dbReference>
<keyword evidence="4" id="KW-1185">Reference proteome</keyword>
<comment type="caution">
    <text evidence="3">The sequence shown here is derived from an EMBL/GenBank/DDBJ whole genome shotgun (WGS) entry which is preliminary data.</text>
</comment>
<accession>A0A849CGW5</accession>
<keyword evidence="2" id="KW-0732">Signal</keyword>
<reference evidence="3 4" key="1">
    <citation type="submission" date="2020-05" db="EMBL/GenBank/DDBJ databases">
        <title>MicrobeNet Type strains.</title>
        <authorList>
            <person name="Nicholson A.C."/>
        </authorList>
    </citation>
    <scope>NUCLEOTIDE SEQUENCE [LARGE SCALE GENOMIC DNA]</scope>
    <source>
        <strain evidence="3 4">JCM 3224</strain>
    </source>
</reference>
<dbReference type="AlphaFoldDB" id="A0A849CGW5"/>
<name>A0A849CGW5_9NOCA</name>
<proteinExistence type="predicted"/>
<feature type="signal peptide" evidence="2">
    <location>
        <begin position="1"/>
        <end position="36"/>
    </location>
</feature>
<evidence type="ECO:0000256" key="2">
    <source>
        <dbReference type="SAM" id="SignalP"/>
    </source>
</evidence>
<evidence type="ECO:0000313" key="3">
    <source>
        <dbReference type="EMBL" id="NNH75089.1"/>
    </source>
</evidence>